<dbReference type="Proteomes" id="UP000092154">
    <property type="component" value="Unassembled WGS sequence"/>
</dbReference>
<keyword evidence="3" id="KW-1185">Reference proteome</keyword>
<sequence length="94" mass="10804">MRLTFLKDLGHYRKRAQAHILTALQTLNSMSEDMESLRERVAAPELQVTNGRIPLHVHIESIQTGLHRLQGPGESEREGRRGDEKSTLDRYRLS</sequence>
<dbReference type="InParanoid" id="A0A1B7MG79"/>
<evidence type="ECO:0000256" key="1">
    <source>
        <dbReference type="SAM" id="MobiDB-lite"/>
    </source>
</evidence>
<evidence type="ECO:0000313" key="3">
    <source>
        <dbReference type="Proteomes" id="UP000092154"/>
    </source>
</evidence>
<gene>
    <name evidence="2" type="ORF">K503DRAFT_777439</name>
</gene>
<evidence type="ECO:0000313" key="2">
    <source>
        <dbReference type="EMBL" id="OAX31603.1"/>
    </source>
</evidence>
<dbReference type="OrthoDB" id="2690235at2759"/>
<accession>A0A1B7MG79</accession>
<name>A0A1B7MG79_9AGAM</name>
<feature type="compositionally biased region" description="Basic and acidic residues" evidence="1">
    <location>
        <begin position="74"/>
        <end position="94"/>
    </location>
</feature>
<organism evidence="2 3">
    <name type="scientific">Rhizopogon vinicolor AM-OR11-026</name>
    <dbReference type="NCBI Taxonomy" id="1314800"/>
    <lineage>
        <taxon>Eukaryota</taxon>
        <taxon>Fungi</taxon>
        <taxon>Dikarya</taxon>
        <taxon>Basidiomycota</taxon>
        <taxon>Agaricomycotina</taxon>
        <taxon>Agaricomycetes</taxon>
        <taxon>Agaricomycetidae</taxon>
        <taxon>Boletales</taxon>
        <taxon>Suillineae</taxon>
        <taxon>Rhizopogonaceae</taxon>
        <taxon>Rhizopogon</taxon>
    </lineage>
</organism>
<reference evidence="2 3" key="1">
    <citation type="submission" date="2016-06" db="EMBL/GenBank/DDBJ databases">
        <title>Comparative genomics of the ectomycorrhizal sister species Rhizopogon vinicolor and Rhizopogon vesiculosus (Basidiomycota: Boletales) reveals a divergence of the mating type B locus.</title>
        <authorList>
            <consortium name="DOE Joint Genome Institute"/>
            <person name="Mujic A.B."/>
            <person name="Kuo A."/>
            <person name="Tritt A."/>
            <person name="Lipzen A."/>
            <person name="Chen C."/>
            <person name="Johnson J."/>
            <person name="Sharma A."/>
            <person name="Barry K."/>
            <person name="Grigoriev I.V."/>
            <person name="Spatafora J.W."/>
        </authorList>
    </citation>
    <scope>NUCLEOTIDE SEQUENCE [LARGE SCALE GENOMIC DNA]</scope>
    <source>
        <strain evidence="2 3">AM-OR11-026</strain>
    </source>
</reference>
<protein>
    <submittedName>
        <fullName evidence="2">Uncharacterized protein</fullName>
    </submittedName>
</protein>
<dbReference type="EMBL" id="KV449327">
    <property type="protein sequence ID" value="OAX31603.1"/>
    <property type="molecule type" value="Genomic_DNA"/>
</dbReference>
<feature type="region of interest" description="Disordered" evidence="1">
    <location>
        <begin position="64"/>
        <end position="94"/>
    </location>
</feature>
<proteinExistence type="predicted"/>
<dbReference type="STRING" id="1314800.A0A1B7MG79"/>
<dbReference type="AlphaFoldDB" id="A0A1B7MG79"/>